<dbReference type="Gene3D" id="1.25.40.10">
    <property type="entry name" value="Tetratricopeptide repeat domain"/>
    <property type="match status" value="1"/>
</dbReference>
<name>A0AAV1UF39_9STRA</name>
<proteinExistence type="predicted"/>
<feature type="repeat" description="PPR" evidence="1">
    <location>
        <begin position="89"/>
        <end position="123"/>
    </location>
</feature>
<evidence type="ECO:0000259" key="2">
    <source>
        <dbReference type="Pfam" id="PF01612"/>
    </source>
</evidence>
<dbReference type="Gene3D" id="3.30.420.10">
    <property type="entry name" value="Ribonuclease H-like superfamily/Ribonuclease H"/>
    <property type="match status" value="1"/>
</dbReference>
<dbReference type="GO" id="GO:0003676">
    <property type="term" value="F:nucleic acid binding"/>
    <property type="evidence" value="ECO:0007669"/>
    <property type="project" value="InterPro"/>
</dbReference>
<evidence type="ECO:0000313" key="3">
    <source>
        <dbReference type="EMBL" id="CAK7932273.1"/>
    </source>
</evidence>
<feature type="repeat" description="PPR" evidence="1">
    <location>
        <begin position="124"/>
        <end position="158"/>
    </location>
</feature>
<dbReference type="GO" id="GO:0008408">
    <property type="term" value="F:3'-5' exonuclease activity"/>
    <property type="evidence" value="ECO:0007669"/>
    <property type="project" value="InterPro"/>
</dbReference>
<evidence type="ECO:0000256" key="1">
    <source>
        <dbReference type="PROSITE-ProRule" id="PRU00708"/>
    </source>
</evidence>
<dbReference type="InterPro" id="IPR002562">
    <property type="entry name" value="3'-5'_exonuclease_dom"/>
</dbReference>
<dbReference type="AlphaFoldDB" id="A0AAV1UF39"/>
<dbReference type="GO" id="GO:0006139">
    <property type="term" value="P:nucleobase-containing compound metabolic process"/>
    <property type="evidence" value="ECO:0007669"/>
    <property type="project" value="InterPro"/>
</dbReference>
<protein>
    <recommendedName>
        <fullName evidence="2">3'-5' exonuclease domain-containing protein</fullName>
    </recommendedName>
</protein>
<sequence>MSAAEICWEDDEVAGPLLRKLLAADDYSLLETRAFLKPIFRWTKIGLHKDGTRDHVAIERAFAFVEWLVQLAKRGDESRNLPQLPMLQPSYALNTIVTASQRAGSVKDAQRAFDLLKRHGYSPDVFTYTALIDVIARNGDLEAATKVYEEMQLSTSKPNIVTYTTLIRAVGLSDTVNTEQCLVFLAHARENGAFDEALFLEALESCAKRNDRAVATRVLHEIATHALTLRGNDRFLVALGQLAEQVDCDSVTPALTEWVESGVLSIEERDMVVKLQQEGSSAASDGSKMLGCLGHQTSQSVRKAVVQHDIDRLISRIQSRSIVNVNDFETLIHQCRKRKWKEDVPVIVDAMHHLATIGWQSSRGDNGTVISGPISPQVQLEPTSKTYVAIVDAYMCCGDEPLGWRTIQEIGNLPNVKRELPLYRKFVRGAYLLTNCDHIAELIALAHVDKIVFTQRMGVEVARMFGYRHVEGFHILVHDLPLGEPGVKAKRQGFLEELMKSCAYKRNLVGAEETLHAMLKHGFQRSAATEIALFMCCIQHDTIAEAQAMLQHFQANLLMMPVPVYDSLLREFYFKYTRRGNVFDESSRKVAMKTLYARRAIFEHVFRDREILEAEEVTAEVNESGKDSACFRYWCSRASLSCSPLMFSQHAVQVLTTSRDKDSKNAAEQSIRDALMTTPDPCLFLLRSVVALRYLDLTFRTLGKLAKQLLVVVTDELSMEQRHAEFCVSQLPTLSVHIVKELDDVVFLHRTHRANLLAYCLHAIETDSIDKIMGFLMRRPELYDMETASYLGPKFAEIYVYGGVSNVLTFFKSDMENSLAMRRQFVRDVIDLERSIAEEDRGDGELSSFRYTYKAIMEFKLDREAEFTPYMVQARAAMPKTVYADASAIPADDTTYLKIPLAKERIVVVDSDETLLLATDLLTRNSITRLGLDAEWRFDTRAVVPSKCSILQIACDDYVFIFDLIEMPLGDLEELFERLFSSTKIIKLGFAIDGDIKRMRSSFPEVKCFDTFANVLDFSYETPEAATYLADGSSGGCDGSALGKPQYCHRRQKGLSTYIKQALGYPLSKLQQKSDWERRPLTPQQVAYAALDAYCLLMLQDAVANK</sequence>
<dbReference type="InterPro" id="IPR011990">
    <property type="entry name" value="TPR-like_helical_dom_sf"/>
</dbReference>
<dbReference type="PANTHER" id="PTHR47765:SF2">
    <property type="entry name" value="EXONUCLEASE MUT-7 HOMOLOG"/>
    <property type="match status" value="1"/>
</dbReference>
<organism evidence="3 4">
    <name type="scientific">Peronospora matthiolae</name>
    <dbReference type="NCBI Taxonomy" id="2874970"/>
    <lineage>
        <taxon>Eukaryota</taxon>
        <taxon>Sar</taxon>
        <taxon>Stramenopiles</taxon>
        <taxon>Oomycota</taxon>
        <taxon>Peronosporomycetes</taxon>
        <taxon>Peronosporales</taxon>
        <taxon>Peronosporaceae</taxon>
        <taxon>Peronospora</taxon>
    </lineage>
</organism>
<dbReference type="Pfam" id="PF01612">
    <property type="entry name" value="DNA_pol_A_exo1"/>
    <property type="match status" value="1"/>
</dbReference>
<reference evidence="3" key="1">
    <citation type="submission" date="2024-01" db="EMBL/GenBank/DDBJ databases">
        <authorList>
            <person name="Webb A."/>
        </authorList>
    </citation>
    <scope>NUCLEOTIDE SEQUENCE</scope>
    <source>
        <strain evidence="3">Pm1</strain>
    </source>
</reference>
<dbReference type="InterPro" id="IPR036397">
    <property type="entry name" value="RNaseH_sf"/>
</dbReference>
<dbReference type="EMBL" id="CAKLBY020000189">
    <property type="protein sequence ID" value="CAK7932273.1"/>
    <property type="molecule type" value="Genomic_DNA"/>
</dbReference>
<dbReference type="NCBIfam" id="TIGR00756">
    <property type="entry name" value="PPR"/>
    <property type="match status" value="1"/>
</dbReference>
<evidence type="ECO:0000313" key="4">
    <source>
        <dbReference type="Proteomes" id="UP001162060"/>
    </source>
</evidence>
<dbReference type="PROSITE" id="PS51375">
    <property type="entry name" value="PPR"/>
    <property type="match status" value="2"/>
</dbReference>
<dbReference type="InterPro" id="IPR002885">
    <property type="entry name" value="PPR_rpt"/>
</dbReference>
<comment type="caution">
    <text evidence="3">The sequence shown here is derived from an EMBL/GenBank/DDBJ whole genome shotgun (WGS) entry which is preliminary data.</text>
</comment>
<dbReference type="Proteomes" id="UP001162060">
    <property type="component" value="Unassembled WGS sequence"/>
</dbReference>
<dbReference type="InterPro" id="IPR012337">
    <property type="entry name" value="RNaseH-like_sf"/>
</dbReference>
<dbReference type="SUPFAM" id="SSF53098">
    <property type="entry name" value="Ribonuclease H-like"/>
    <property type="match status" value="1"/>
</dbReference>
<dbReference type="Pfam" id="PF13041">
    <property type="entry name" value="PPR_2"/>
    <property type="match status" value="1"/>
</dbReference>
<dbReference type="PANTHER" id="PTHR47765">
    <property type="entry name" value="3'-5' EXONUCLEASE DOMAIN-CONTAINING PROTEIN"/>
    <property type="match status" value="1"/>
</dbReference>
<accession>A0AAV1UF39</accession>
<dbReference type="InterPro" id="IPR052408">
    <property type="entry name" value="Exonuclease_MUT-7-like"/>
</dbReference>
<gene>
    <name evidence="3" type="ORF">PM001_LOCUS17423</name>
</gene>
<feature type="domain" description="3'-5' exonuclease" evidence="2">
    <location>
        <begin position="927"/>
        <end position="1104"/>
    </location>
</feature>